<dbReference type="EMBL" id="CP060784">
    <property type="protein sequence ID" value="QNP53397.1"/>
    <property type="molecule type" value="Genomic_DNA"/>
</dbReference>
<gene>
    <name evidence="2" type="ORF">H9L05_07330</name>
</gene>
<evidence type="ECO:0000313" key="2">
    <source>
        <dbReference type="EMBL" id="QNP53397.1"/>
    </source>
</evidence>
<dbReference type="RefSeq" id="WP_187733613.1">
    <property type="nucleotide sequence ID" value="NZ_BMFN01000001.1"/>
</dbReference>
<feature type="transmembrane region" description="Helical" evidence="1">
    <location>
        <begin position="143"/>
        <end position="163"/>
    </location>
</feature>
<feature type="transmembrane region" description="Helical" evidence="1">
    <location>
        <begin position="192"/>
        <end position="215"/>
    </location>
</feature>
<dbReference type="InterPro" id="IPR007395">
    <property type="entry name" value="Zn_peptidase_2"/>
</dbReference>
<keyword evidence="1" id="KW-0472">Membrane</keyword>
<dbReference type="AlphaFoldDB" id="A0A7H0GYN1"/>
<keyword evidence="1" id="KW-0812">Transmembrane</keyword>
<keyword evidence="3" id="KW-1185">Reference proteome</keyword>
<keyword evidence="1" id="KW-1133">Transmembrane helix</keyword>
<protein>
    <submittedName>
        <fullName evidence="2">Zinc metallopeptidase</fullName>
    </submittedName>
</protein>
<dbReference type="PANTHER" id="PTHR36434">
    <property type="entry name" value="MEMBRANE PROTEASE YUGP-RELATED"/>
    <property type="match status" value="1"/>
</dbReference>
<dbReference type="Proteomes" id="UP000516093">
    <property type="component" value="Chromosome"/>
</dbReference>
<evidence type="ECO:0000256" key="1">
    <source>
        <dbReference type="SAM" id="Phobius"/>
    </source>
</evidence>
<accession>A0A7H0GYN1</accession>
<sequence>MYLFLILAMVVSWLIQWRLRSKFSEYAKIGLQSGLSGKQIAELMLADHGITDVRVISTEGRLTDHYNPADKTVNLSEAVYEERSAAAAAVAAHECGHAVQHATAYSMLQFRSAMVPALSAVSKFMPFILIAGVFMINTSMIPLGIGIALFALTTLFSFVTLPVEFDASKRALAWIDKRGIVTTTEHAMAKDALWWAAMTYVVAALSSLATLLYYVSIFMGGRSRD</sequence>
<organism evidence="2 3">
    <name type="scientific">Hymenobacter qilianensis</name>
    <dbReference type="NCBI Taxonomy" id="1385715"/>
    <lineage>
        <taxon>Bacteria</taxon>
        <taxon>Pseudomonadati</taxon>
        <taxon>Bacteroidota</taxon>
        <taxon>Cytophagia</taxon>
        <taxon>Cytophagales</taxon>
        <taxon>Hymenobacteraceae</taxon>
        <taxon>Hymenobacter</taxon>
    </lineage>
</organism>
<name>A0A7H0GYN1_9BACT</name>
<dbReference type="KEGG" id="hqi:H9L05_07330"/>
<evidence type="ECO:0000313" key="3">
    <source>
        <dbReference type="Proteomes" id="UP000516093"/>
    </source>
</evidence>
<dbReference type="Pfam" id="PF04298">
    <property type="entry name" value="Zn_peptidase_2"/>
    <property type="match status" value="1"/>
</dbReference>
<reference evidence="2 3" key="1">
    <citation type="submission" date="2020-08" db="EMBL/GenBank/DDBJ databases">
        <title>Genome sequence of Hymenobacter qilianensis JCM 19763T.</title>
        <authorList>
            <person name="Hyun D.-W."/>
            <person name="Bae J.-W."/>
        </authorList>
    </citation>
    <scope>NUCLEOTIDE SEQUENCE [LARGE SCALE GENOMIC DNA]</scope>
    <source>
        <strain evidence="2 3">JCM 19763</strain>
    </source>
</reference>
<dbReference type="PANTHER" id="PTHR36434:SF1">
    <property type="entry name" value="MEMBRANE PROTEASE YUGP-RELATED"/>
    <property type="match status" value="1"/>
</dbReference>
<feature type="transmembrane region" description="Helical" evidence="1">
    <location>
        <begin position="113"/>
        <end position="136"/>
    </location>
</feature>
<proteinExistence type="predicted"/>